<dbReference type="AlphaFoldDB" id="A0AAD5SH22"/>
<evidence type="ECO:0000313" key="2">
    <source>
        <dbReference type="Proteomes" id="UP001212841"/>
    </source>
</evidence>
<protein>
    <submittedName>
        <fullName evidence="1">Uncharacterized protein</fullName>
    </submittedName>
</protein>
<keyword evidence="2" id="KW-1185">Reference proteome</keyword>
<proteinExistence type="predicted"/>
<dbReference type="EMBL" id="JADGJD010000085">
    <property type="protein sequence ID" value="KAJ3055316.1"/>
    <property type="molecule type" value="Genomic_DNA"/>
</dbReference>
<evidence type="ECO:0000313" key="1">
    <source>
        <dbReference type="EMBL" id="KAJ3055316.1"/>
    </source>
</evidence>
<comment type="caution">
    <text evidence="1">The sequence shown here is derived from an EMBL/GenBank/DDBJ whole genome shotgun (WGS) entry which is preliminary data.</text>
</comment>
<reference evidence="1" key="1">
    <citation type="submission" date="2020-05" db="EMBL/GenBank/DDBJ databases">
        <title>Phylogenomic resolution of chytrid fungi.</title>
        <authorList>
            <person name="Stajich J.E."/>
            <person name="Amses K."/>
            <person name="Simmons R."/>
            <person name="Seto K."/>
            <person name="Myers J."/>
            <person name="Bonds A."/>
            <person name="Quandt C.A."/>
            <person name="Barry K."/>
            <person name="Liu P."/>
            <person name="Grigoriev I."/>
            <person name="Longcore J.E."/>
            <person name="James T.Y."/>
        </authorList>
    </citation>
    <scope>NUCLEOTIDE SEQUENCE</scope>
    <source>
        <strain evidence="1">JEL0318</strain>
    </source>
</reference>
<sequence length="922" mass="103370">MDPLSILIKIGNHPRFFADQAKGNNSLARRILADLIELADLKRAGPNESNPPAFASVLLHPSQDSFRTAALTDRQLMLLKEAAQVWISGDLTLQELESTIPKPHVPYVILAIEPSPQTLLAKPFHNSLLLYHRFAIRYFNEHSAQSLEADPQVAQHAAFLDEVWSDLRRGTQDPARSSLTAQIAYELAQCYAVRHQFDLATKYLQDALALWGQGIDPRICTVKRDQLVTLLQACASARGHPASDLQTQTRFRLCKILGGAEDNLEEITAGETLIRLTCPREILQAAGEHLLERSSETQLEKFGLPALRIFTHLALTLKTDSEDEMLIIFRPAIPILRQSSFGLGAMAQFIRMVDLYLMPSKTGNQSISDQRDTRVQGFVLDVCSELNAGHFWDIAEQSQVLRRISPDAWTARRRKAEVAGNQLHQPLPTAVEGRMQLLRRWKPEVQQTGASQPSDPQTARSVAIKLQQHVIKLLEQEDYPAAHEANEAAARHLLKCVPVPADMIHFRDATTIHIQIGSAMKNAGELISQQVLPAVLTVMTSMAEPFPPVILSRYLTLSCNNSGTLGWGEQLASKLENKIMGDRTLKNRASRALYHPNDLPDFFLDNHVQLRDTAVHLATSVLASSSGEIEVVWKLAVDILFKFVNQAGLRMLCGLLAGVVTLLQPELEQLLPTCQGALLMFVNPAYAVKFWPSSPQCQLVYQRSLQMPDLATRLNPAMLPLLLVVLKKMYEKALEDHVDFQLLLALADVEQALGQRRAAYKRYFHALSMMTTHFSDWSEWHKITASSAMQRVCLLASMNEDYITVAFLSQILDYSGTRKTAFDALTKAWEGTRPTTHTVADAFFVDENMKPASCFWDFPILAFSADMFRKEGSTDLVELLIRIMGREEFASIPPEQGPNPYQWKMQSTYFRAVHARLFMNSA</sequence>
<dbReference type="Proteomes" id="UP001212841">
    <property type="component" value="Unassembled WGS sequence"/>
</dbReference>
<gene>
    <name evidence="1" type="ORF">HK097_010896</name>
</gene>
<name>A0AAD5SH22_9FUNG</name>
<accession>A0AAD5SH22</accession>
<organism evidence="1 2">
    <name type="scientific">Rhizophlyctis rosea</name>
    <dbReference type="NCBI Taxonomy" id="64517"/>
    <lineage>
        <taxon>Eukaryota</taxon>
        <taxon>Fungi</taxon>
        <taxon>Fungi incertae sedis</taxon>
        <taxon>Chytridiomycota</taxon>
        <taxon>Chytridiomycota incertae sedis</taxon>
        <taxon>Chytridiomycetes</taxon>
        <taxon>Rhizophlyctidales</taxon>
        <taxon>Rhizophlyctidaceae</taxon>
        <taxon>Rhizophlyctis</taxon>
    </lineage>
</organism>